<dbReference type="Pfam" id="PF00041">
    <property type="entry name" value="fn3"/>
    <property type="match status" value="2"/>
</dbReference>
<dbReference type="EMBL" id="VBAJ01000235">
    <property type="protein sequence ID" value="TMJ06116.1"/>
    <property type="molecule type" value="Genomic_DNA"/>
</dbReference>
<dbReference type="InterPro" id="IPR015914">
    <property type="entry name" value="PAPs_N"/>
</dbReference>
<evidence type="ECO:0000313" key="3">
    <source>
        <dbReference type="Proteomes" id="UP000318661"/>
    </source>
</evidence>
<feature type="domain" description="Fibronectin type-III" evidence="1">
    <location>
        <begin position="607"/>
        <end position="692"/>
    </location>
</feature>
<proteinExistence type="predicted"/>
<dbReference type="GO" id="GO:0016020">
    <property type="term" value="C:membrane"/>
    <property type="evidence" value="ECO:0007669"/>
    <property type="project" value="UniProtKB-SubCell"/>
</dbReference>
<comment type="caution">
    <text evidence="2">The sequence shown here is derived from an EMBL/GenBank/DDBJ whole genome shotgun (WGS) entry which is preliminary data.</text>
</comment>
<dbReference type="Gene3D" id="2.60.40.10">
    <property type="entry name" value="Immunoglobulins"/>
    <property type="match status" value="11"/>
</dbReference>
<dbReference type="AlphaFoldDB" id="A0A537LDV1"/>
<accession>A0A537LDV1</accession>
<dbReference type="InterPro" id="IPR008963">
    <property type="entry name" value="Purple_acid_Pase-like_N"/>
</dbReference>
<dbReference type="GO" id="GO:0046872">
    <property type="term" value="F:metal ion binding"/>
    <property type="evidence" value="ECO:0007669"/>
    <property type="project" value="InterPro"/>
</dbReference>
<organism evidence="2 3">
    <name type="scientific">Candidatus Segetimicrobium genomatis</name>
    <dbReference type="NCBI Taxonomy" id="2569760"/>
    <lineage>
        <taxon>Bacteria</taxon>
        <taxon>Bacillati</taxon>
        <taxon>Candidatus Sysuimicrobiota</taxon>
        <taxon>Candidatus Sysuimicrobiia</taxon>
        <taxon>Candidatus Sysuimicrobiales</taxon>
        <taxon>Candidatus Segetimicrobiaceae</taxon>
        <taxon>Candidatus Segetimicrobium</taxon>
    </lineage>
</organism>
<dbReference type="SUPFAM" id="SSF49363">
    <property type="entry name" value="Purple acid phosphatase, N-terminal domain"/>
    <property type="match status" value="3"/>
</dbReference>
<dbReference type="InterPro" id="IPR050713">
    <property type="entry name" value="RTP_Phos/Ushers"/>
</dbReference>
<dbReference type="Pfam" id="PF17957">
    <property type="entry name" value="Big_7"/>
    <property type="match status" value="6"/>
</dbReference>
<evidence type="ECO:0000259" key="1">
    <source>
        <dbReference type="PROSITE" id="PS50853"/>
    </source>
</evidence>
<feature type="non-terminal residue" evidence="2">
    <location>
        <position position="1"/>
    </location>
</feature>
<dbReference type="NCBIfam" id="NF012200">
    <property type="entry name" value="choice_anch_D"/>
    <property type="match status" value="2"/>
</dbReference>
<protein>
    <submittedName>
        <fullName evidence="2">Choice-of-anchor D domain-containing protein</fullName>
    </submittedName>
</protein>
<dbReference type="SUPFAM" id="SSF49265">
    <property type="entry name" value="Fibronectin type III"/>
    <property type="match status" value="2"/>
</dbReference>
<dbReference type="GO" id="GO:0003993">
    <property type="term" value="F:acid phosphatase activity"/>
    <property type="evidence" value="ECO:0007669"/>
    <property type="project" value="InterPro"/>
</dbReference>
<dbReference type="InterPro" id="IPR013783">
    <property type="entry name" value="Ig-like_fold"/>
</dbReference>
<dbReference type="Pfam" id="PF16656">
    <property type="entry name" value="Pur_ac_phosph_N"/>
    <property type="match status" value="1"/>
</dbReference>
<name>A0A537LDV1_9BACT</name>
<feature type="domain" description="Fibronectin type-III" evidence="1">
    <location>
        <begin position="413"/>
        <end position="504"/>
    </location>
</feature>
<reference evidence="2 3" key="1">
    <citation type="journal article" date="2019" name="Nat. Microbiol.">
        <title>Mediterranean grassland soil C-N compound turnover is dependent on rainfall and depth, and is mediated by genomically divergent microorganisms.</title>
        <authorList>
            <person name="Diamond S."/>
            <person name="Andeer P.F."/>
            <person name="Li Z."/>
            <person name="Crits-Christoph A."/>
            <person name="Burstein D."/>
            <person name="Anantharaman K."/>
            <person name="Lane K.R."/>
            <person name="Thomas B.C."/>
            <person name="Pan C."/>
            <person name="Northen T.R."/>
            <person name="Banfield J.F."/>
        </authorList>
    </citation>
    <scope>NUCLEOTIDE SEQUENCE [LARGE SCALE GENOMIC DNA]</scope>
    <source>
        <strain evidence="2">NP_2</strain>
    </source>
</reference>
<dbReference type="Proteomes" id="UP000318661">
    <property type="component" value="Unassembled WGS sequence"/>
</dbReference>
<evidence type="ECO:0000313" key="2">
    <source>
        <dbReference type="EMBL" id="TMJ06116.1"/>
    </source>
</evidence>
<sequence>AVDTTAPTISIASPAASAVVSGTITVSATASDNVGVVGVQYKLDGANLSAEQTIAPYAISWDTTAATNAAHTLTAVARDAAGNAATSAPVTITVSNLPSVSVSPTSIAFDSVTVGTTSAAHNVQVTNTGSVGASLSSVTSIGPFAISQNYCVANGSWNGVMAPGTHCDLYVVFAPVAADSATGTLSISGAGSVYPVTLAGTGVAPVTSVSVSLVSLAFGSVTIGTTSAGQNVQVTNTGSVGVSVSSVTSTGPFAISQNYCVANGSWNGVMAPGTHCDVFVAFAPVVGGNATGTLSISAAAVVYPITLAGMGVAPADTTPPTVSIASPGNGATVSGTIPVSASAADNVSVVGVQFKLDGTNLGLEETSSTYSIAWDTTTVSNGSHALTAVARDAAGNTATSAAVTVTVNNDVTPPVLSTVTASSVGPNAATITWTTDEPADSQVEYGLTTGYGSAIPVVSGLVTAHTVTLNSLAAGTLYHYRVKSKDAAGNLAVSPDAVLTTAPAPDTTPPAVSISTPAANSSVSGTITVIATATDNVGVMGVQFKLDNSNIGSELTAFPYAFTWDTTGVLNGSHTLTAVARDAAGNTSTSLPVSVTVSNPDTLPPSLPTGLTATADSASQITLAWSPAADNVGVTGYQVFRNGVQIGIASGSSYQDTGLSPVTVYTYTVAAFDAAGNTSGKSFPAAATTLAMQDTTPPTVSITAPTAGTALAGTVTVAAGATDDVGVVGVQFKLDGASLGSENTTAPYRLAWDTTGVPNGAHTLTAAARDAAGNTASAAVTVTVNNDLTPPVLSGATASALSVDTAAISWTTDELADSQVEYGLSTGYGSASVLDASRVTAHTVTLNGLTAPAVSITTPAANSSVSGTITVSATAADNVGVASVQFKLDDVNLGPEDTVAPYSLSWNTATVGNGSHTITAVARDAAGNTASAAVTVTVSNDLTPPVLSGATASALSVDTAAISWTTDELADSQVEYGLSTGYGSASVLDASRVTAHTVTLNGLTAGTLYHYRVKSKDAAGNLAVSPDAVFTTAPPPDTTPPAVSITAPAANSSVSGTITVSATATDNVSVVGVQFKLDNANLGAETTIPLYTFTWNTTTVANGTHTLTAVARDAAGNVAISAPVSVMAANGDVLPPSMPTGLTATAVSSSQIFLVWSPSTDNVGVVGYKIFRDGMQVATSSTSAYQDTGLSPVTTYKYTVAAFDAVGNTSAPSAPASATTLFKSAQGVVPASAGVTPSVTIAGAGPSTASRRSVSAASPFLPAGTRRCVTAA</sequence>
<dbReference type="SMART" id="SM00060">
    <property type="entry name" value="FN3"/>
    <property type="match status" value="4"/>
</dbReference>
<feature type="domain" description="Fibronectin type-III" evidence="1">
    <location>
        <begin position="1138"/>
        <end position="1223"/>
    </location>
</feature>
<feature type="domain" description="Fibronectin type-III" evidence="1">
    <location>
        <begin position="946"/>
        <end position="1035"/>
    </location>
</feature>
<dbReference type="PROSITE" id="PS50853">
    <property type="entry name" value="FN3"/>
    <property type="match status" value="4"/>
</dbReference>
<dbReference type="InterPro" id="IPR036116">
    <property type="entry name" value="FN3_sf"/>
</dbReference>
<dbReference type="CDD" id="cd00063">
    <property type="entry name" value="FN3"/>
    <property type="match status" value="4"/>
</dbReference>
<dbReference type="Gene3D" id="2.60.40.380">
    <property type="entry name" value="Purple acid phosphatase-like, N-terminal"/>
    <property type="match status" value="1"/>
</dbReference>
<dbReference type="InterPro" id="IPR003961">
    <property type="entry name" value="FN3_dom"/>
</dbReference>
<dbReference type="PANTHER" id="PTHR46957">
    <property type="entry name" value="CYTOKINE RECEPTOR"/>
    <property type="match status" value="1"/>
</dbReference>
<gene>
    <name evidence="2" type="ORF">E6G99_09080</name>
</gene>
<dbReference type="PANTHER" id="PTHR46957:SF3">
    <property type="entry name" value="CYTOKINE RECEPTOR"/>
    <property type="match status" value="1"/>
</dbReference>